<dbReference type="AlphaFoldDB" id="A0A1I3XWH4"/>
<reference evidence="2 3" key="1">
    <citation type="submission" date="2016-10" db="EMBL/GenBank/DDBJ databases">
        <authorList>
            <person name="de Groot N.N."/>
        </authorList>
    </citation>
    <scope>NUCLEOTIDE SEQUENCE [LARGE SCALE GENOMIC DNA]</scope>
    <source>
        <strain evidence="2 3">DSM 44468</strain>
    </source>
</reference>
<keyword evidence="1" id="KW-0732">Signal</keyword>
<proteinExistence type="predicted"/>
<dbReference type="RefSeq" id="WP_091511819.1">
    <property type="nucleotide sequence ID" value="NZ_CBDQZW010000011.1"/>
</dbReference>
<evidence type="ECO:0000256" key="1">
    <source>
        <dbReference type="SAM" id="SignalP"/>
    </source>
</evidence>
<evidence type="ECO:0000313" key="2">
    <source>
        <dbReference type="EMBL" id="SFK23619.1"/>
    </source>
</evidence>
<name>A0A1I3XWH4_9PSEU</name>
<organism evidence="2 3">
    <name type="scientific">Amycolatopsis sacchari</name>
    <dbReference type="NCBI Taxonomy" id="115433"/>
    <lineage>
        <taxon>Bacteria</taxon>
        <taxon>Bacillati</taxon>
        <taxon>Actinomycetota</taxon>
        <taxon>Actinomycetes</taxon>
        <taxon>Pseudonocardiales</taxon>
        <taxon>Pseudonocardiaceae</taxon>
        <taxon>Amycolatopsis</taxon>
    </lineage>
</organism>
<sequence>MLRKLVTGVGVALAVFAGMASASGLAVADVNPKDPIGISPQPPTSPGTWVYVQWYQGSNSMASLAQCVQDAQRQYPGRDYQCKADNTGNFLLLWVKY</sequence>
<gene>
    <name evidence="2" type="ORF">SAMN05421835_11665</name>
</gene>
<keyword evidence="3" id="KW-1185">Reference proteome</keyword>
<protein>
    <submittedName>
        <fullName evidence="2">Uncharacterized protein</fullName>
    </submittedName>
</protein>
<feature type="chain" id="PRO_5039185818" evidence="1">
    <location>
        <begin position="29"/>
        <end position="97"/>
    </location>
</feature>
<accession>A0A1I3XWH4</accession>
<dbReference type="Proteomes" id="UP000199025">
    <property type="component" value="Unassembled WGS sequence"/>
</dbReference>
<dbReference type="OrthoDB" id="9798122at2"/>
<evidence type="ECO:0000313" key="3">
    <source>
        <dbReference type="Proteomes" id="UP000199025"/>
    </source>
</evidence>
<dbReference type="EMBL" id="FORP01000016">
    <property type="protein sequence ID" value="SFK23619.1"/>
    <property type="molecule type" value="Genomic_DNA"/>
</dbReference>
<feature type="signal peptide" evidence="1">
    <location>
        <begin position="1"/>
        <end position="28"/>
    </location>
</feature>